<dbReference type="Proteomes" id="UP000217257">
    <property type="component" value="Chromosome"/>
</dbReference>
<sequence length="266" mass="28128">MALLRVNGVPVECTASEWEPVTLGEVTRSFNGWPRDTGRVKKKDFRFTSGLLSLPEAVAVRGLVEGAGHVLTFEDATGYLYTSRELAPSSTAGATRSTVGARHGSACLSVAPSTVVGWNVGTQGYEGEGGTFMGWVREGAGPWRHILYAAGGPSLHIDGQRANASEGYPFAQCHEGYLVLGDMGMQGIATAFDDVVALPYSVPAAWVPHLYAWHSARGWPALPYVVAQGPRFPAQGQLMLGKAGAGRAEALLTTVGESFDLTLFGT</sequence>
<evidence type="ECO:0000313" key="2">
    <source>
        <dbReference type="Proteomes" id="UP000217257"/>
    </source>
</evidence>
<name>A0A250JC63_9BACT</name>
<dbReference type="KEGG" id="cfus:CYFUS_006610"/>
<reference evidence="1 2" key="1">
    <citation type="submission" date="2017-06" db="EMBL/GenBank/DDBJ databases">
        <title>Sequencing and comparative analysis of myxobacterial genomes.</title>
        <authorList>
            <person name="Rupp O."/>
            <person name="Goesmann A."/>
            <person name="Sogaard-Andersen L."/>
        </authorList>
    </citation>
    <scope>NUCLEOTIDE SEQUENCE [LARGE SCALE GENOMIC DNA]</scope>
    <source>
        <strain evidence="1 2">DSM 52655</strain>
    </source>
</reference>
<accession>A0A250JC63</accession>
<gene>
    <name evidence="1" type="ORF">CYFUS_006610</name>
</gene>
<dbReference type="RefSeq" id="WP_095988917.1">
    <property type="nucleotide sequence ID" value="NZ_CP022098.1"/>
</dbReference>
<dbReference type="AlphaFoldDB" id="A0A250JC63"/>
<organism evidence="1 2">
    <name type="scientific">Cystobacter fuscus</name>
    <dbReference type="NCBI Taxonomy" id="43"/>
    <lineage>
        <taxon>Bacteria</taxon>
        <taxon>Pseudomonadati</taxon>
        <taxon>Myxococcota</taxon>
        <taxon>Myxococcia</taxon>
        <taxon>Myxococcales</taxon>
        <taxon>Cystobacterineae</taxon>
        <taxon>Archangiaceae</taxon>
        <taxon>Cystobacter</taxon>
    </lineage>
</organism>
<evidence type="ECO:0000313" key="1">
    <source>
        <dbReference type="EMBL" id="ATB41148.1"/>
    </source>
</evidence>
<protein>
    <submittedName>
        <fullName evidence="1">Uncharacterized protein</fullName>
    </submittedName>
</protein>
<dbReference type="EMBL" id="CP022098">
    <property type="protein sequence ID" value="ATB41148.1"/>
    <property type="molecule type" value="Genomic_DNA"/>
</dbReference>
<proteinExistence type="predicted"/>